<feature type="binding site" evidence="4">
    <location>
        <position position="23"/>
    </location>
    <ligand>
        <name>NAD(+)</name>
        <dbReference type="ChEBI" id="CHEBI:57540"/>
    </ligand>
</feature>
<dbReference type="InterPro" id="IPR029035">
    <property type="entry name" value="DHS-like_NAD/FAD-binding_dom"/>
</dbReference>
<comment type="similarity">
    <text evidence="4">Belongs to the sirtuin family. Class U subfamily.</text>
</comment>
<feature type="binding site" evidence="4">
    <location>
        <position position="34"/>
    </location>
    <ligand>
        <name>NAD(+)</name>
        <dbReference type="ChEBI" id="CHEBI:57540"/>
    </ligand>
</feature>
<feature type="binding site" evidence="4">
    <location>
        <position position="217"/>
    </location>
    <ligand>
        <name>NAD(+)</name>
        <dbReference type="ChEBI" id="CHEBI:57540"/>
    </ligand>
</feature>
<dbReference type="NCBIfam" id="NF001752">
    <property type="entry name" value="PRK00481.1-1"/>
    <property type="match status" value="1"/>
</dbReference>
<dbReference type="GO" id="GO:0008270">
    <property type="term" value="F:zinc ion binding"/>
    <property type="evidence" value="ECO:0007669"/>
    <property type="project" value="UniProtKB-UniRule"/>
</dbReference>
<feature type="binding site" evidence="4">
    <location>
        <position position="122"/>
    </location>
    <ligand>
        <name>NAD(+)</name>
        <dbReference type="ChEBI" id="CHEBI:57540"/>
    </ligand>
</feature>
<feature type="binding site" evidence="4">
    <location>
        <position position="107"/>
    </location>
    <ligand>
        <name>nicotinamide</name>
        <dbReference type="ChEBI" id="CHEBI:17154"/>
    </ligand>
</feature>
<feature type="binding site" evidence="4 5">
    <location>
        <position position="130"/>
    </location>
    <ligand>
        <name>Zn(2+)</name>
        <dbReference type="ChEBI" id="CHEBI:29105"/>
    </ligand>
</feature>
<feature type="binding site" evidence="4">
    <location>
        <position position="234"/>
    </location>
    <ligand>
        <name>NAD(+)</name>
        <dbReference type="ChEBI" id="CHEBI:57540"/>
    </ligand>
</feature>
<protein>
    <recommendedName>
        <fullName evidence="4">NAD-dependent protein deacetylase</fullName>
        <ecNumber evidence="4">2.3.1.286</ecNumber>
    </recommendedName>
    <alternativeName>
        <fullName evidence="4">Regulatory protein SIR2 homolog</fullName>
    </alternativeName>
</protein>
<feature type="binding site" evidence="4">
    <location>
        <position position="106"/>
    </location>
    <ligand>
        <name>NAD(+)</name>
        <dbReference type="ChEBI" id="CHEBI:57540"/>
    </ligand>
</feature>
<evidence type="ECO:0000256" key="2">
    <source>
        <dbReference type="ARBA" id="ARBA00022679"/>
    </source>
</evidence>
<feature type="binding site" evidence="4">
    <location>
        <position position="35"/>
    </location>
    <ligand>
        <name>NAD(+)</name>
        <dbReference type="ChEBI" id="CHEBI:57540"/>
    </ligand>
</feature>
<dbReference type="InterPro" id="IPR050134">
    <property type="entry name" value="NAD-dep_sirtuin_deacylases"/>
</dbReference>
<comment type="catalytic activity">
    <reaction evidence="4">
        <text>N(6)-acetyl-L-lysyl-[protein] + NAD(+) + H2O = 2''-O-acetyl-ADP-D-ribose + nicotinamide + L-lysyl-[protein]</text>
        <dbReference type="Rhea" id="RHEA:43636"/>
        <dbReference type="Rhea" id="RHEA-COMP:9752"/>
        <dbReference type="Rhea" id="RHEA-COMP:10731"/>
        <dbReference type="ChEBI" id="CHEBI:15377"/>
        <dbReference type="ChEBI" id="CHEBI:17154"/>
        <dbReference type="ChEBI" id="CHEBI:29969"/>
        <dbReference type="ChEBI" id="CHEBI:57540"/>
        <dbReference type="ChEBI" id="CHEBI:61930"/>
        <dbReference type="ChEBI" id="CHEBI:83767"/>
        <dbReference type="EC" id="2.3.1.286"/>
    </reaction>
</comment>
<dbReference type="RefSeq" id="WP_127194669.1">
    <property type="nucleotide sequence ID" value="NZ_RZNY01000033.1"/>
</dbReference>
<gene>
    <name evidence="4" type="primary">cobB</name>
    <name evidence="7" type="ORF">EJP82_24390</name>
</gene>
<feature type="binding site" evidence="4">
    <location>
        <position position="106"/>
    </location>
    <ligand>
        <name>nicotinamide</name>
        <dbReference type="ChEBI" id="CHEBI:17154"/>
    </ligand>
</feature>
<keyword evidence="8" id="KW-1185">Reference proteome</keyword>
<feature type="binding site" evidence="4">
    <location>
        <position position="27"/>
    </location>
    <ligand>
        <name>NAD(+)</name>
        <dbReference type="ChEBI" id="CHEBI:57540"/>
    </ligand>
</feature>
<dbReference type="EMBL" id="RZNY01000033">
    <property type="protein sequence ID" value="RUT40724.1"/>
    <property type="molecule type" value="Genomic_DNA"/>
</dbReference>
<evidence type="ECO:0000256" key="1">
    <source>
        <dbReference type="ARBA" id="ARBA00022490"/>
    </source>
</evidence>
<evidence type="ECO:0000313" key="7">
    <source>
        <dbReference type="EMBL" id="RUT40724.1"/>
    </source>
</evidence>
<dbReference type="InterPro" id="IPR003000">
    <property type="entry name" value="Sirtuin"/>
</dbReference>
<sequence length="249" mass="27498">MTKTEVLVSWIRNSHKIAFFGGAGISTESGIPDFRSAAGIYKKEKESPYAPEEILSRRFFGRHPEVFFDFYKSKMIHPQARPNAAHHFLAQLEKDGKLNAIITQNIDGLHELAGNQNVLELHGSIHRNFCMNCGQFHSLDEIMTSIEMVPKCLGCGGVVKPDVVLYGENLNDQVIEDAVNAIREADLLLIGGTSLTVQPAAHLVTYFKGERTVLLNASTTSYDDRADLHITEPIGSVLGQVHKLLQGSN</sequence>
<feature type="binding site" evidence="4">
    <location>
        <position position="194"/>
    </location>
    <ligand>
        <name>NAD(+)</name>
        <dbReference type="ChEBI" id="CHEBI:57540"/>
    </ligand>
</feature>
<dbReference type="HAMAP" id="MF_01968">
    <property type="entry name" value="Sirtuin_ClassU"/>
    <property type="match status" value="1"/>
</dbReference>
<organism evidence="7 8">
    <name type="scientific">Paenibacillus anaericanus</name>
    <dbReference type="NCBI Taxonomy" id="170367"/>
    <lineage>
        <taxon>Bacteria</taxon>
        <taxon>Bacillati</taxon>
        <taxon>Bacillota</taxon>
        <taxon>Bacilli</taxon>
        <taxon>Bacillales</taxon>
        <taxon>Paenibacillaceae</taxon>
        <taxon>Paenibacillus</taxon>
    </lineage>
</organism>
<comment type="subcellular location">
    <subcellularLocation>
        <location evidence="4">Cytoplasm</location>
    </subcellularLocation>
</comment>
<evidence type="ECO:0000259" key="6">
    <source>
        <dbReference type="PROSITE" id="PS50305"/>
    </source>
</evidence>
<proteinExistence type="inferred from homology"/>
<feature type="binding site" evidence="4 5">
    <location>
        <position position="133"/>
    </location>
    <ligand>
        <name>Zn(2+)</name>
        <dbReference type="ChEBI" id="CHEBI:29105"/>
    </ligand>
</feature>
<evidence type="ECO:0000256" key="3">
    <source>
        <dbReference type="ARBA" id="ARBA00023027"/>
    </source>
</evidence>
<dbReference type="SUPFAM" id="SSF52467">
    <property type="entry name" value="DHS-like NAD/FAD-binding domain"/>
    <property type="match status" value="1"/>
</dbReference>
<feature type="binding site" evidence="4 5">
    <location>
        <position position="155"/>
    </location>
    <ligand>
        <name>Zn(2+)</name>
        <dbReference type="ChEBI" id="CHEBI:29105"/>
    </ligand>
</feature>
<dbReference type="GO" id="GO:0017136">
    <property type="term" value="F:histone deacetylase activity, NAD-dependent"/>
    <property type="evidence" value="ECO:0007669"/>
    <property type="project" value="TreeGrafter"/>
</dbReference>
<dbReference type="GO" id="GO:0005737">
    <property type="term" value="C:cytoplasm"/>
    <property type="evidence" value="ECO:0007669"/>
    <property type="project" value="UniProtKB-SubCell"/>
</dbReference>
<accession>A0A3S1DAQ7</accession>
<feature type="binding site" evidence="4 5">
    <location>
        <position position="152"/>
    </location>
    <ligand>
        <name>Zn(2+)</name>
        <dbReference type="ChEBI" id="CHEBI:29105"/>
    </ligand>
</feature>
<dbReference type="InterPro" id="IPR026590">
    <property type="entry name" value="Ssirtuin_cat_dom"/>
</dbReference>
<reference evidence="7 8" key="1">
    <citation type="submission" date="2018-12" db="EMBL/GenBank/DDBJ databases">
        <authorList>
            <person name="Sun L."/>
            <person name="Chen Z."/>
        </authorList>
    </citation>
    <scope>NUCLEOTIDE SEQUENCE [LARGE SCALE GENOMIC DNA]</scope>
    <source>
        <strain evidence="7 8">DSM 15890</strain>
    </source>
</reference>
<comment type="caution">
    <text evidence="7">The sequence shown here is derived from an EMBL/GenBank/DDBJ whole genome shotgun (WGS) entry which is preliminary data.</text>
</comment>
<comment type="caution">
    <text evidence="4">Lacks conserved residue(s) required for the propagation of feature annotation.</text>
</comment>
<keyword evidence="2 4" id="KW-0808">Transferase</keyword>
<evidence type="ECO:0000313" key="8">
    <source>
        <dbReference type="Proteomes" id="UP000279446"/>
    </source>
</evidence>
<feature type="domain" description="Deacetylase sirtuin-type" evidence="6">
    <location>
        <begin position="1"/>
        <end position="248"/>
    </location>
</feature>
<keyword evidence="4 5" id="KW-0862">Zinc</keyword>
<feature type="binding site" evidence="4">
    <location>
        <position position="216"/>
    </location>
    <ligand>
        <name>NAD(+)</name>
        <dbReference type="ChEBI" id="CHEBI:57540"/>
    </ligand>
</feature>
<keyword evidence="1 4" id="KW-0963">Cytoplasm</keyword>
<dbReference type="Gene3D" id="3.40.50.1220">
    <property type="entry name" value="TPP-binding domain"/>
    <property type="match status" value="1"/>
</dbReference>
<comment type="cofactor">
    <cofactor evidence="4">
        <name>Zn(2+)</name>
        <dbReference type="ChEBI" id="CHEBI:29105"/>
    </cofactor>
    <text evidence="4">Binds 1 zinc ion per subunit.</text>
</comment>
<dbReference type="PANTHER" id="PTHR11085:SF4">
    <property type="entry name" value="NAD-DEPENDENT PROTEIN DEACYLASE"/>
    <property type="match status" value="1"/>
</dbReference>
<dbReference type="CDD" id="cd01407">
    <property type="entry name" value="SIR2-fam"/>
    <property type="match status" value="1"/>
</dbReference>
<dbReference type="EC" id="2.3.1.286" evidence="4"/>
<feature type="binding site" evidence="4">
    <location>
        <position position="107"/>
    </location>
    <ligand>
        <name>NAD(+)</name>
        <dbReference type="ChEBI" id="CHEBI:57540"/>
    </ligand>
</feature>
<dbReference type="PROSITE" id="PS50305">
    <property type="entry name" value="SIRTUIN"/>
    <property type="match status" value="1"/>
</dbReference>
<dbReference type="Gene3D" id="3.30.1600.10">
    <property type="entry name" value="SIR2/SIRT2 'Small Domain"/>
    <property type="match status" value="1"/>
</dbReference>
<feature type="active site" description="Proton acceptor" evidence="4 5">
    <location>
        <position position="122"/>
    </location>
</feature>
<feature type="binding site" evidence="4">
    <location>
        <position position="193"/>
    </location>
    <ligand>
        <name>NAD(+)</name>
        <dbReference type="ChEBI" id="CHEBI:57540"/>
    </ligand>
</feature>
<feature type="binding site" evidence="4">
    <location>
        <position position="34"/>
    </location>
    <ligand>
        <name>nicotinamide</name>
        <dbReference type="ChEBI" id="CHEBI:17154"/>
    </ligand>
</feature>
<dbReference type="Proteomes" id="UP000279446">
    <property type="component" value="Unassembled WGS sequence"/>
</dbReference>
<keyword evidence="4 5" id="KW-0479">Metal-binding</keyword>
<comment type="function">
    <text evidence="4">NAD-dependent protein deacetylase which modulates the activities of several enzymes which are inactive in their acetylated form.</text>
</comment>
<evidence type="ECO:0000256" key="5">
    <source>
        <dbReference type="PROSITE-ProRule" id="PRU00236"/>
    </source>
</evidence>
<dbReference type="InterPro" id="IPR028628">
    <property type="entry name" value="Sirtuin_class_U"/>
</dbReference>
<dbReference type="PANTHER" id="PTHR11085">
    <property type="entry name" value="NAD-DEPENDENT PROTEIN DEACYLASE SIRTUIN-5, MITOCHONDRIAL-RELATED"/>
    <property type="match status" value="1"/>
</dbReference>
<dbReference type="Pfam" id="PF02146">
    <property type="entry name" value="SIR2"/>
    <property type="match status" value="1"/>
</dbReference>
<evidence type="ECO:0000256" key="4">
    <source>
        <dbReference type="HAMAP-Rule" id="MF_01968"/>
    </source>
</evidence>
<dbReference type="GO" id="GO:0070403">
    <property type="term" value="F:NAD+ binding"/>
    <property type="evidence" value="ECO:0007669"/>
    <property type="project" value="UniProtKB-UniRule"/>
</dbReference>
<keyword evidence="3 4" id="KW-0520">NAD</keyword>
<name>A0A3S1DAQ7_9BACL</name>
<dbReference type="InterPro" id="IPR026591">
    <property type="entry name" value="Sirtuin_cat_small_dom_sf"/>
</dbReference>
<feature type="binding site" evidence="4">
    <location>
        <position position="104"/>
    </location>
    <ligand>
        <name>NAD(+)</name>
        <dbReference type="ChEBI" id="CHEBI:57540"/>
    </ligand>
</feature>
<dbReference type="OrthoDB" id="9800582at2"/>
<dbReference type="AlphaFoldDB" id="A0A3S1DAQ7"/>